<dbReference type="PROSITE" id="PS50937">
    <property type="entry name" value="HTH_MERR_2"/>
    <property type="match status" value="1"/>
</dbReference>
<keyword evidence="7" id="KW-1185">Reference proteome</keyword>
<dbReference type="SMART" id="SM00422">
    <property type="entry name" value="HTH_MERR"/>
    <property type="match status" value="1"/>
</dbReference>
<geneLocation type="plasmid" evidence="6 7">
    <name>plas2</name>
</geneLocation>
<dbReference type="InterPro" id="IPR047057">
    <property type="entry name" value="MerR_fam"/>
</dbReference>
<name>A0ABY4UAZ1_9SPHN</name>
<dbReference type="Proteomes" id="UP001056619">
    <property type="component" value="Plasmid plas2"/>
</dbReference>
<dbReference type="Pfam" id="PF13411">
    <property type="entry name" value="MerR_1"/>
    <property type="match status" value="1"/>
</dbReference>
<organism evidence="6 7">
    <name type="scientific">Qipengyuania citrea</name>
    <dbReference type="NCBI Taxonomy" id="225971"/>
    <lineage>
        <taxon>Bacteria</taxon>
        <taxon>Pseudomonadati</taxon>
        <taxon>Pseudomonadota</taxon>
        <taxon>Alphaproteobacteria</taxon>
        <taxon>Sphingomonadales</taxon>
        <taxon>Erythrobacteraceae</taxon>
        <taxon>Qipengyuania</taxon>
    </lineage>
</organism>
<accession>A0ABY4UAZ1</accession>
<gene>
    <name evidence="6" type="ORF">NCF85_16865</name>
</gene>
<dbReference type="Gene3D" id="1.10.1660.10">
    <property type="match status" value="1"/>
</dbReference>
<reference evidence="6 7" key="1">
    <citation type="submission" date="2022-06" db="EMBL/GenBank/DDBJ databases">
        <authorList>
            <person name="Liu G."/>
        </authorList>
    </citation>
    <scope>NUCLEOTIDE SEQUENCE [LARGE SCALE GENOMIC DNA]</scope>
    <source>
        <strain evidence="6 7">E4</strain>
        <plasmid evidence="6 7">plas2</plasmid>
    </source>
</reference>
<dbReference type="CDD" id="cd04770">
    <property type="entry name" value="HTH_HMRTR"/>
    <property type="match status" value="1"/>
</dbReference>
<dbReference type="PANTHER" id="PTHR30204:SF69">
    <property type="entry name" value="MERR-FAMILY TRANSCRIPTIONAL REGULATOR"/>
    <property type="match status" value="1"/>
</dbReference>
<keyword evidence="1" id="KW-0678">Repressor</keyword>
<evidence type="ECO:0000256" key="4">
    <source>
        <dbReference type="ARBA" id="ARBA00023163"/>
    </source>
</evidence>
<evidence type="ECO:0000313" key="6">
    <source>
        <dbReference type="EMBL" id="USA63255.1"/>
    </source>
</evidence>
<keyword evidence="4" id="KW-0804">Transcription</keyword>
<evidence type="ECO:0000259" key="5">
    <source>
        <dbReference type="PROSITE" id="PS50937"/>
    </source>
</evidence>
<evidence type="ECO:0000313" key="7">
    <source>
        <dbReference type="Proteomes" id="UP001056619"/>
    </source>
</evidence>
<proteinExistence type="predicted"/>
<dbReference type="EMBL" id="CP098496">
    <property type="protein sequence ID" value="USA63255.1"/>
    <property type="molecule type" value="Genomic_DNA"/>
</dbReference>
<keyword evidence="6" id="KW-0614">Plasmid</keyword>
<dbReference type="InterPro" id="IPR000551">
    <property type="entry name" value="MerR-type_HTH_dom"/>
</dbReference>
<dbReference type="PANTHER" id="PTHR30204">
    <property type="entry name" value="REDOX-CYCLING DRUG-SENSING TRANSCRIPTIONAL ACTIVATOR SOXR"/>
    <property type="match status" value="1"/>
</dbReference>
<dbReference type="SUPFAM" id="SSF46955">
    <property type="entry name" value="Putative DNA-binding domain"/>
    <property type="match status" value="1"/>
</dbReference>
<protein>
    <submittedName>
        <fullName evidence="6">Heavy metal-responsive transcriptional regulator</fullName>
    </submittedName>
</protein>
<keyword evidence="3" id="KW-0238">DNA-binding</keyword>
<keyword evidence="2" id="KW-0805">Transcription regulation</keyword>
<sequence>MGGYTIGALASACGVGRDTIRYYERSGLMPRPDRTASGYRIYDKGDVDRVNFIKTAQSLGFTLNEIGLLLSLRGSDTASAADVVKLTESKIRSVATKLRQLKAIKQALEQLVADCPVDVPASDCPILIYISHASHKRLDRRNGYNQAR</sequence>
<evidence type="ECO:0000256" key="2">
    <source>
        <dbReference type="ARBA" id="ARBA00023015"/>
    </source>
</evidence>
<evidence type="ECO:0000256" key="1">
    <source>
        <dbReference type="ARBA" id="ARBA00022491"/>
    </source>
</evidence>
<dbReference type="PRINTS" id="PR00040">
    <property type="entry name" value="HTHMERR"/>
</dbReference>
<dbReference type="InterPro" id="IPR009061">
    <property type="entry name" value="DNA-bd_dom_put_sf"/>
</dbReference>
<evidence type="ECO:0000256" key="3">
    <source>
        <dbReference type="ARBA" id="ARBA00023125"/>
    </source>
</evidence>
<feature type="domain" description="HTH merR-type" evidence="5">
    <location>
        <begin position="3"/>
        <end position="72"/>
    </location>
</feature>
<dbReference type="RefSeq" id="WP_301643327.1">
    <property type="nucleotide sequence ID" value="NZ_CP098496.1"/>
</dbReference>